<dbReference type="InterPro" id="IPR045701">
    <property type="entry name" value="DUF6059"/>
</dbReference>
<dbReference type="Proteomes" id="UP000179627">
    <property type="component" value="Unassembled WGS sequence"/>
</dbReference>
<name>A0A1S1Q7T9_9ACTN</name>
<evidence type="ECO:0000313" key="3">
    <source>
        <dbReference type="Proteomes" id="UP000179627"/>
    </source>
</evidence>
<evidence type="ECO:0000313" key="2">
    <source>
        <dbReference type="EMBL" id="OHV29667.1"/>
    </source>
</evidence>
<comment type="caution">
    <text evidence="2">The sequence shown here is derived from an EMBL/GenBank/DDBJ whole genome shotgun (WGS) entry which is preliminary data.</text>
</comment>
<reference evidence="3" key="1">
    <citation type="submission" date="2016-07" db="EMBL/GenBank/DDBJ databases">
        <title>Sequence Frankia sp. strain CcI1.17.</title>
        <authorList>
            <person name="Ghodhbane-Gtari F."/>
            <person name="Swanson E."/>
            <person name="Gueddou A."/>
            <person name="Morris K."/>
            <person name="Hezbri K."/>
            <person name="Ktari A."/>
            <person name="Nouioui I."/>
            <person name="Abebe-Akele F."/>
            <person name="Simpson S."/>
            <person name="Thomas K."/>
            <person name="Gtari M."/>
            <person name="Tisa L.S."/>
            <person name="Hurst S."/>
        </authorList>
    </citation>
    <scope>NUCLEOTIDE SEQUENCE [LARGE SCALE GENOMIC DNA]</scope>
    <source>
        <strain evidence="3">Cc1.17</strain>
    </source>
</reference>
<dbReference type="Pfam" id="PF19534">
    <property type="entry name" value="DUF6059"/>
    <property type="match status" value="1"/>
</dbReference>
<organism evidence="2 3">
    <name type="scientific">Parafrankia colletiae</name>
    <dbReference type="NCBI Taxonomy" id="573497"/>
    <lineage>
        <taxon>Bacteria</taxon>
        <taxon>Bacillati</taxon>
        <taxon>Actinomycetota</taxon>
        <taxon>Actinomycetes</taxon>
        <taxon>Frankiales</taxon>
        <taxon>Frankiaceae</taxon>
        <taxon>Parafrankia</taxon>
    </lineage>
</organism>
<dbReference type="AlphaFoldDB" id="A0A1S1Q7T9"/>
<dbReference type="EMBL" id="MBLM01000160">
    <property type="protein sequence ID" value="OHV29667.1"/>
    <property type="molecule type" value="Genomic_DNA"/>
</dbReference>
<evidence type="ECO:0000256" key="1">
    <source>
        <dbReference type="SAM" id="MobiDB-lite"/>
    </source>
</evidence>
<proteinExistence type="predicted"/>
<feature type="region of interest" description="Disordered" evidence="1">
    <location>
        <begin position="29"/>
        <end position="49"/>
    </location>
</feature>
<protein>
    <submittedName>
        <fullName evidence="2">Uncharacterized protein</fullName>
    </submittedName>
</protein>
<sequence length="83" mass="9121">MRRLLAAIGRELDAIGAMTAYAYTGVRYEPARDRPTPRTPPHHPEQVRLDLPASPVEQLLWRQLSDLAEPPSSPGPAVDGAPR</sequence>
<accession>A0A1S1Q7T9</accession>
<feature type="compositionally biased region" description="Basic and acidic residues" evidence="1">
    <location>
        <begin position="29"/>
        <end position="48"/>
    </location>
</feature>
<keyword evidence="3" id="KW-1185">Reference proteome</keyword>
<gene>
    <name evidence="2" type="ORF">CC117_28705</name>
</gene>